<organism evidence="2 3">
    <name type="scientific">Trichuris suis</name>
    <name type="common">pig whipworm</name>
    <dbReference type="NCBI Taxonomy" id="68888"/>
    <lineage>
        <taxon>Eukaryota</taxon>
        <taxon>Metazoa</taxon>
        <taxon>Ecdysozoa</taxon>
        <taxon>Nematoda</taxon>
        <taxon>Enoplea</taxon>
        <taxon>Dorylaimia</taxon>
        <taxon>Trichinellida</taxon>
        <taxon>Trichuridae</taxon>
        <taxon>Trichuris</taxon>
    </lineage>
</organism>
<feature type="compositionally biased region" description="Polar residues" evidence="1">
    <location>
        <begin position="50"/>
        <end position="64"/>
    </location>
</feature>
<evidence type="ECO:0000313" key="2">
    <source>
        <dbReference type="EMBL" id="KFD46135.1"/>
    </source>
</evidence>
<keyword evidence="3" id="KW-1185">Reference proteome</keyword>
<evidence type="ECO:0000313" key="3">
    <source>
        <dbReference type="Proteomes" id="UP000030764"/>
    </source>
</evidence>
<accession>A0A085LMD9</accession>
<reference evidence="2 3" key="1">
    <citation type="journal article" date="2014" name="Nat. Genet.">
        <title>Genome and transcriptome of the porcine whipworm Trichuris suis.</title>
        <authorList>
            <person name="Jex A.R."/>
            <person name="Nejsum P."/>
            <person name="Schwarz E.M."/>
            <person name="Hu L."/>
            <person name="Young N.D."/>
            <person name="Hall R.S."/>
            <person name="Korhonen P.K."/>
            <person name="Liao S."/>
            <person name="Thamsborg S."/>
            <person name="Xia J."/>
            <person name="Xu P."/>
            <person name="Wang S."/>
            <person name="Scheerlinck J.P."/>
            <person name="Hofmann A."/>
            <person name="Sternberg P.W."/>
            <person name="Wang J."/>
            <person name="Gasser R.B."/>
        </authorList>
    </citation>
    <scope>NUCLEOTIDE SEQUENCE [LARGE SCALE GENOMIC DNA]</scope>
    <source>
        <strain evidence="2">DCEP-RM93M</strain>
    </source>
</reference>
<name>A0A085LMD9_9BILA</name>
<gene>
    <name evidence="2" type="ORF">M513_12977</name>
</gene>
<dbReference type="AlphaFoldDB" id="A0A085LMD9"/>
<dbReference type="EMBL" id="KL363391">
    <property type="protein sequence ID" value="KFD46135.1"/>
    <property type="molecule type" value="Genomic_DNA"/>
</dbReference>
<sequence length="83" mass="9773">MQRFICNMLEYTKHYLEYLISRLSHNNVEETCATLISQLRESSEPEESHQVSITTERTRLTSQEGEFEKGLTDEKVLHNLKID</sequence>
<dbReference type="Proteomes" id="UP000030764">
    <property type="component" value="Unassembled WGS sequence"/>
</dbReference>
<evidence type="ECO:0000256" key="1">
    <source>
        <dbReference type="SAM" id="MobiDB-lite"/>
    </source>
</evidence>
<feature type="region of interest" description="Disordered" evidence="1">
    <location>
        <begin position="39"/>
        <end position="66"/>
    </location>
</feature>
<protein>
    <submittedName>
        <fullName evidence="2">Uncharacterized protein</fullName>
    </submittedName>
</protein>
<proteinExistence type="predicted"/>